<dbReference type="PANTHER" id="PTHR43078">
    <property type="entry name" value="UDP-GLUCURONIC ACID DECARBOXYLASE-RELATED"/>
    <property type="match status" value="1"/>
</dbReference>
<dbReference type="EMBL" id="VUNN01000002">
    <property type="protein sequence ID" value="MSU05589.1"/>
    <property type="molecule type" value="Genomic_DNA"/>
</dbReference>
<dbReference type="InterPro" id="IPR044516">
    <property type="entry name" value="UXS-like"/>
</dbReference>
<dbReference type="Proteomes" id="UP000460549">
    <property type="component" value="Unassembled WGS sequence"/>
</dbReference>
<evidence type="ECO:0000256" key="5">
    <source>
        <dbReference type="SAM" id="Phobius"/>
    </source>
</evidence>
<dbReference type="InterPro" id="IPR001509">
    <property type="entry name" value="Epimerase_deHydtase"/>
</dbReference>
<sequence length="341" mass="38473">MQRRIHKYMGSSSIDYLKEDLLNVAEYIYQNEFSNCSILITGATGLLGFLCIKSLLVYQKKYCKNVSVYGLARNPQKVSDIFSEEELKSINIIYQDITAPLSDSLKFDYIIHTANPTTSKFFLTNPVEVIDSIYLGIKNILENALKSGTKGVVYLSSMEVFEIVEEKESRHSEKDLGYVDLQSTRSCYSEGKRLAELLCKSYVTEYNLPVRIARLAQTFGAGVQKSENRVFAQFLRSAIYGEDIVLHTKGQSFGNYCYTADVIRALFLLPKRGEAGDVFNIVNEDSTVSIAEMAQMVAHEFSNGKSKVIFDIPTDNVYGYAPDTKLKLSNEKMAGNQIIRW</sequence>
<gene>
    <name evidence="7" type="ORF">FYJ80_02175</name>
</gene>
<dbReference type="PANTHER" id="PTHR43078:SF6">
    <property type="entry name" value="UDP-GLUCURONIC ACID DECARBOXYLASE 1"/>
    <property type="match status" value="1"/>
</dbReference>
<evidence type="ECO:0000256" key="3">
    <source>
        <dbReference type="ARBA" id="ARBA00023027"/>
    </source>
</evidence>
<organism evidence="7 8">
    <name type="scientific">Bullifex porci</name>
    <dbReference type="NCBI Taxonomy" id="2606638"/>
    <lineage>
        <taxon>Bacteria</taxon>
        <taxon>Pseudomonadati</taxon>
        <taxon>Spirochaetota</taxon>
        <taxon>Spirochaetia</taxon>
        <taxon>Spirochaetales</taxon>
        <taxon>Spirochaetaceae</taxon>
        <taxon>Bullifex</taxon>
    </lineage>
</organism>
<keyword evidence="5" id="KW-0472">Membrane</keyword>
<feature type="domain" description="NAD-dependent epimerase/dehydratase" evidence="6">
    <location>
        <begin position="38"/>
        <end position="281"/>
    </location>
</feature>
<comment type="cofactor">
    <cofactor evidence="1">
        <name>NAD(+)</name>
        <dbReference type="ChEBI" id="CHEBI:57540"/>
    </cofactor>
</comment>
<proteinExistence type="predicted"/>
<keyword evidence="3" id="KW-0520">NAD</keyword>
<protein>
    <submittedName>
        <fullName evidence="7">NAD-dependent epimerase/dehydratase family protein</fullName>
    </submittedName>
</protein>
<evidence type="ECO:0000259" key="6">
    <source>
        <dbReference type="Pfam" id="PF01370"/>
    </source>
</evidence>
<dbReference type="Gene3D" id="3.40.50.720">
    <property type="entry name" value="NAD(P)-binding Rossmann-like Domain"/>
    <property type="match status" value="1"/>
</dbReference>
<keyword evidence="5" id="KW-0812">Transmembrane</keyword>
<dbReference type="GO" id="GO:0005737">
    <property type="term" value="C:cytoplasm"/>
    <property type="evidence" value="ECO:0007669"/>
    <property type="project" value="TreeGrafter"/>
</dbReference>
<evidence type="ECO:0000313" key="8">
    <source>
        <dbReference type="Proteomes" id="UP000460549"/>
    </source>
</evidence>
<dbReference type="GO" id="GO:0070403">
    <property type="term" value="F:NAD+ binding"/>
    <property type="evidence" value="ECO:0007669"/>
    <property type="project" value="InterPro"/>
</dbReference>
<evidence type="ECO:0000256" key="2">
    <source>
        <dbReference type="ARBA" id="ARBA00022793"/>
    </source>
</evidence>
<dbReference type="Pfam" id="PF01370">
    <property type="entry name" value="Epimerase"/>
    <property type="match status" value="1"/>
</dbReference>
<keyword evidence="4" id="KW-0456">Lyase</keyword>
<evidence type="ECO:0000256" key="1">
    <source>
        <dbReference type="ARBA" id="ARBA00001911"/>
    </source>
</evidence>
<name>A0A7X2PB07_9SPIO</name>
<comment type="caution">
    <text evidence="7">The sequence shown here is derived from an EMBL/GenBank/DDBJ whole genome shotgun (WGS) entry which is preliminary data.</text>
</comment>
<dbReference type="SUPFAM" id="SSF51735">
    <property type="entry name" value="NAD(P)-binding Rossmann-fold domains"/>
    <property type="match status" value="1"/>
</dbReference>
<dbReference type="GO" id="GO:0048040">
    <property type="term" value="F:UDP-glucuronate decarboxylase activity"/>
    <property type="evidence" value="ECO:0007669"/>
    <property type="project" value="TreeGrafter"/>
</dbReference>
<accession>A0A7X2PB07</accession>
<dbReference type="AlphaFoldDB" id="A0A7X2PB07"/>
<dbReference type="GO" id="GO:0042732">
    <property type="term" value="P:D-xylose metabolic process"/>
    <property type="evidence" value="ECO:0007669"/>
    <property type="project" value="InterPro"/>
</dbReference>
<dbReference type="InterPro" id="IPR036291">
    <property type="entry name" value="NAD(P)-bd_dom_sf"/>
</dbReference>
<reference evidence="7 8" key="1">
    <citation type="submission" date="2019-08" db="EMBL/GenBank/DDBJ databases">
        <title>In-depth cultivation of the pig gut microbiome towards novel bacterial diversity and tailored functional studies.</title>
        <authorList>
            <person name="Wylensek D."/>
            <person name="Hitch T.C.A."/>
            <person name="Clavel T."/>
        </authorList>
    </citation>
    <scope>NUCLEOTIDE SEQUENCE [LARGE SCALE GENOMIC DNA]</scope>
    <source>
        <strain evidence="7 8">NM-380-WT-3C1</strain>
    </source>
</reference>
<feature type="transmembrane region" description="Helical" evidence="5">
    <location>
        <begin position="38"/>
        <end position="58"/>
    </location>
</feature>
<keyword evidence="8" id="KW-1185">Reference proteome</keyword>
<evidence type="ECO:0000256" key="4">
    <source>
        <dbReference type="ARBA" id="ARBA00023239"/>
    </source>
</evidence>
<keyword evidence="5" id="KW-1133">Transmembrane helix</keyword>
<evidence type="ECO:0000313" key="7">
    <source>
        <dbReference type="EMBL" id="MSU05589.1"/>
    </source>
</evidence>
<keyword evidence="2" id="KW-0210">Decarboxylase</keyword>